<sequence length="119" mass="13344">MVVCLDVYIFVMAVCFCWTITWLTNSPSPYIWLSTLAFGTFQPLFTWKSAIPVVVVLNALVCHGGFLYCFLGTKRRPFPCECLQSLSLFEHGVAAAVYTYNLVQRLALPSNSIPLSPQE</sequence>
<evidence type="ECO:0000313" key="3">
    <source>
        <dbReference type="Proteomes" id="UP001163823"/>
    </source>
</evidence>
<proteinExistence type="predicted"/>
<comment type="caution">
    <text evidence="2">The sequence shown here is derived from an EMBL/GenBank/DDBJ whole genome shotgun (WGS) entry which is preliminary data.</text>
</comment>
<feature type="transmembrane region" description="Helical" evidence="1">
    <location>
        <begin position="45"/>
        <end position="71"/>
    </location>
</feature>
<dbReference type="KEGG" id="qsa:O6P43_010279"/>
<dbReference type="EMBL" id="JARAOO010000004">
    <property type="protein sequence ID" value="KAJ7972382.1"/>
    <property type="molecule type" value="Genomic_DNA"/>
</dbReference>
<accession>A0AAD7VE17</accession>
<reference evidence="2" key="1">
    <citation type="journal article" date="2023" name="Science">
        <title>Elucidation of the pathway for biosynthesis of saponin adjuvants from the soapbark tree.</title>
        <authorList>
            <person name="Reed J."/>
            <person name="Orme A."/>
            <person name="El-Demerdash A."/>
            <person name="Owen C."/>
            <person name="Martin L.B.B."/>
            <person name="Misra R.C."/>
            <person name="Kikuchi S."/>
            <person name="Rejzek M."/>
            <person name="Martin A.C."/>
            <person name="Harkess A."/>
            <person name="Leebens-Mack J."/>
            <person name="Louveau T."/>
            <person name="Stephenson M.J."/>
            <person name="Osbourn A."/>
        </authorList>
    </citation>
    <scope>NUCLEOTIDE SEQUENCE</scope>
    <source>
        <strain evidence="2">S10</strain>
    </source>
</reference>
<organism evidence="2 3">
    <name type="scientific">Quillaja saponaria</name>
    <name type="common">Soap bark tree</name>
    <dbReference type="NCBI Taxonomy" id="32244"/>
    <lineage>
        <taxon>Eukaryota</taxon>
        <taxon>Viridiplantae</taxon>
        <taxon>Streptophyta</taxon>
        <taxon>Embryophyta</taxon>
        <taxon>Tracheophyta</taxon>
        <taxon>Spermatophyta</taxon>
        <taxon>Magnoliopsida</taxon>
        <taxon>eudicotyledons</taxon>
        <taxon>Gunneridae</taxon>
        <taxon>Pentapetalae</taxon>
        <taxon>rosids</taxon>
        <taxon>fabids</taxon>
        <taxon>Fabales</taxon>
        <taxon>Quillajaceae</taxon>
        <taxon>Quillaja</taxon>
    </lineage>
</organism>
<dbReference type="AlphaFoldDB" id="A0AAD7VE17"/>
<keyword evidence="3" id="KW-1185">Reference proteome</keyword>
<keyword evidence="1" id="KW-0812">Transmembrane</keyword>
<keyword evidence="1" id="KW-0472">Membrane</keyword>
<evidence type="ECO:0000313" key="2">
    <source>
        <dbReference type="EMBL" id="KAJ7972382.1"/>
    </source>
</evidence>
<gene>
    <name evidence="2" type="ORF">O6P43_010279</name>
</gene>
<protein>
    <submittedName>
        <fullName evidence="2">Uncharacterized protein</fullName>
    </submittedName>
</protein>
<dbReference type="Proteomes" id="UP001163823">
    <property type="component" value="Chromosome 4"/>
</dbReference>
<name>A0AAD7VE17_QUISA</name>
<evidence type="ECO:0000256" key="1">
    <source>
        <dbReference type="SAM" id="Phobius"/>
    </source>
</evidence>
<keyword evidence="1" id="KW-1133">Transmembrane helix</keyword>
<feature type="transmembrane region" description="Helical" evidence="1">
    <location>
        <begin position="7"/>
        <end position="25"/>
    </location>
</feature>